<keyword evidence="5" id="KW-1185">Reference proteome</keyword>
<dbReference type="PANTHER" id="PTHR38454:SF1">
    <property type="entry name" value="INTEGRAL MEMBRANE PROTEIN"/>
    <property type="match status" value="1"/>
</dbReference>
<dbReference type="EMBL" id="CP020772">
    <property type="protein sequence ID" value="ARI79059.1"/>
    <property type="molecule type" value="Genomic_DNA"/>
</dbReference>
<dbReference type="STRING" id="402384.HM131_00035"/>
<feature type="transmembrane region" description="Helical" evidence="1">
    <location>
        <begin position="344"/>
        <end position="360"/>
    </location>
</feature>
<feature type="transmembrane region" description="Helical" evidence="1">
    <location>
        <begin position="398"/>
        <end position="415"/>
    </location>
</feature>
<evidence type="ECO:0000313" key="4">
    <source>
        <dbReference type="EMBL" id="ARI79059.1"/>
    </source>
</evidence>
<dbReference type="KEGG" id="hmn:HM131_00035"/>
<feature type="transmembrane region" description="Helical" evidence="1">
    <location>
        <begin position="106"/>
        <end position="131"/>
    </location>
</feature>
<proteinExistence type="predicted"/>
<feature type="signal peptide" evidence="2">
    <location>
        <begin position="1"/>
        <end position="27"/>
    </location>
</feature>
<feature type="transmembrane region" description="Helical" evidence="1">
    <location>
        <begin position="163"/>
        <end position="182"/>
    </location>
</feature>
<dbReference type="OrthoDB" id="9815466at2"/>
<feature type="transmembrane region" description="Helical" evidence="1">
    <location>
        <begin position="367"/>
        <end position="386"/>
    </location>
</feature>
<gene>
    <name evidence="3" type="ORF">HM131_00035</name>
    <name evidence="4" type="ORF">HM131_20485</name>
</gene>
<protein>
    <recommendedName>
        <fullName evidence="6">YfhO family protein</fullName>
    </recommendedName>
</protein>
<keyword evidence="1" id="KW-0812">Transmembrane</keyword>
<feature type="transmembrane region" description="Helical" evidence="1">
    <location>
        <begin position="281"/>
        <end position="304"/>
    </location>
</feature>
<dbReference type="RefSeq" id="WP_085026793.1">
    <property type="nucleotide sequence ID" value="NZ_CP020772.1"/>
</dbReference>
<dbReference type="KEGG" id="hmn:HM131_20485"/>
<feature type="transmembrane region" description="Helical" evidence="1">
    <location>
        <begin position="311"/>
        <end position="332"/>
    </location>
</feature>
<dbReference type="EMBL" id="CP020772">
    <property type="protein sequence ID" value="ARI75335.1"/>
    <property type="molecule type" value="Genomic_DNA"/>
</dbReference>
<accession>A0A1W6A0M2</accession>
<feature type="chain" id="PRO_5044567004" description="YfhO family protein" evidence="2">
    <location>
        <begin position="28"/>
        <end position="858"/>
    </location>
</feature>
<sequence>MKKFLWILLGSLLAASLSHLFFLQEWADGGYMAGPNDGLNQMLPFKQLIYENYTKGNFFYSFEFGFGGGIYGQLGYYFSTNLFFLLTIVVVFLLELMHIINAPDVLFWAQLTVFTSILRMATVMIITTYVFRYFSVRALPAFAGAALYGSSVIYFRHVIYWEFFADAFLFIPILVLGVEKIIREQKPGWFLFAVAVTLFNNFYFSYISLLFIGIYILVRWFIPLEKRETGKLKQVKLYLISGSLGFGLGSLAFIPTVYAYLNNYRPAFNQQRPLLNLSDNILLDSRTFLLAGVVVIFLFLFSFYKNRLFRFFASLTLLFIVFHFSPFMGSAFNGFSAPRNRFEYAGFFVAGALVAVGLHLNRHIKKAELSIAVVLTILMYGIFAWSDQHYSIDHIYDVYMIVQIAVTIASVYLISMPDKKLKRVGISLLILVNAGMMNAYQYDKLYTAGNIRATTKDYILSDAYNSEKQSKLIETIEEQNKRTFSRVEWRGMDDKNNMPLIQDFQGTSVYSSILNKNILFWYYDSLEIDMKRESISRYSGFGDRANLYSLMRGNYIVTHENKERNMPYGFEPFLSDGGYQVYQNTNKLPFVRTTSTVYSERSLEDTSVVGREHAMLQGIILENPKQTTASLEPLPNLMDQAEVESVRSTYKDGQLNVEEKTGGIDLKFSNVPETAEDLYVSFYLKNNVKEAPWFPLHVNDFETSRKSRESFYRTGINNITIRVPKEKKISIRVPKGSYQLKDIEVYSEDYKVLEKASRETPQPANAEVNGNQVNVQLDNQKNHRYLTIPVPYEKGWHVKVNGEQKDILKANYALLGVELEEGKNDITFTYRPPYFSILSILSILSLIVSLIWLRKRGR</sequence>
<keyword evidence="1" id="KW-1133">Transmembrane helix</keyword>
<evidence type="ECO:0008006" key="6">
    <source>
        <dbReference type="Google" id="ProtNLM"/>
    </source>
</evidence>
<dbReference type="Proteomes" id="UP000192527">
    <property type="component" value="Chromosome"/>
</dbReference>
<organism evidence="4 5">
    <name type="scientific">Halobacillus mangrovi</name>
    <dbReference type="NCBI Taxonomy" id="402384"/>
    <lineage>
        <taxon>Bacteria</taxon>
        <taxon>Bacillati</taxon>
        <taxon>Bacillota</taxon>
        <taxon>Bacilli</taxon>
        <taxon>Bacillales</taxon>
        <taxon>Bacillaceae</taxon>
        <taxon>Halobacillus</taxon>
    </lineage>
</organism>
<evidence type="ECO:0000256" key="2">
    <source>
        <dbReference type="SAM" id="SignalP"/>
    </source>
</evidence>
<reference evidence="4 5" key="1">
    <citation type="submission" date="2017-04" db="EMBL/GenBank/DDBJ databases">
        <title>The whole genome sequencing and assembly of Halobacillus mangrovi strain.</title>
        <authorList>
            <person name="Lee S.-J."/>
            <person name="Park M.-K."/>
            <person name="Kim J.-Y."/>
            <person name="Lee Y.-J."/>
            <person name="Yi H."/>
            <person name="Bahn Y.-S."/>
            <person name="Kim J.F."/>
            <person name="Lee D.-W."/>
        </authorList>
    </citation>
    <scope>NUCLEOTIDE SEQUENCE [LARGE SCALE GENOMIC DNA]</scope>
    <source>
        <strain evidence="4 5">KTB 131</strain>
    </source>
</reference>
<dbReference type="PANTHER" id="PTHR38454">
    <property type="entry name" value="INTEGRAL MEMBRANE PROTEIN-RELATED"/>
    <property type="match status" value="1"/>
</dbReference>
<feature type="transmembrane region" description="Helical" evidence="1">
    <location>
        <begin position="834"/>
        <end position="853"/>
    </location>
</feature>
<keyword evidence="2" id="KW-0732">Signal</keyword>
<keyword evidence="1" id="KW-0472">Membrane</keyword>
<feature type="transmembrane region" description="Helical" evidence="1">
    <location>
        <begin position="188"/>
        <end position="217"/>
    </location>
</feature>
<evidence type="ECO:0000313" key="3">
    <source>
        <dbReference type="EMBL" id="ARI75335.1"/>
    </source>
</evidence>
<feature type="transmembrane region" description="Helical" evidence="1">
    <location>
        <begin position="424"/>
        <end position="442"/>
    </location>
</feature>
<name>A0A1W6A0M2_9BACI</name>
<feature type="transmembrane region" description="Helical" evidence="1">
    <location>
        <begin position="137"/>
        <end position="156"/>
    </location>
</feature>
<evidence type="ECO:0000313" key="5">
    <source>
        <dbReference type="Proteomes" id="UP000192527"/>
    </source>
</evidence>
<feature type="transmembrane region" description="Helical" evidence="1">
    <location>
        <begin position="74"/>
        <end position="94"/>
    </location>
</feature>
<evidence type="ECO:0000256" key="1">
    <source>
        <dbReference type="SAM" id="Phobius"/>
    </source>
</evidence>
<dbReference type="InterPro" id="IPR018580">
    <property type="entry name" value="Uncharacterised_YfhO"/>
</dbReference>
<dbReference type="Pfam" id="PF09586">
    <property type="entry name" value="YfhO"/>
    <property type="match status" value="1"/>
</dbReference>
<dbReference type="AlphaFoldDB" id="A0A1W6A0M2"/>
<feature type="transmembrane region" description="Helical" evidence="1">
    <location>
        <begin position="237"/>
        <end position="261"/>
    </location>
</feature>